<dbReference type="RefSeq" id="WP_162273423.1">
    <property type="nucleotide sequence ID" value="NZ_LPUX01000055.1"/>
</dbReference>
<dbReference type="Proteomes" id="UP000094025">
    <property type="component" value="Unassembled WGS sequence"/>
</dbReference>
<evidence type="ECO:0000313" key="2">
    <source>
        <dbReference type="Proteomes" id="UP000094025"/>
    </source>
</evidence>
<name>A0A178XXQ5_9HYPH</name>
<dbReference type="STRING" id="1472378.AU381_10760"/>
<dbReference type="EMBL" id="LPUX01000055">
    <property type="protein sequence ID" value="OAP40011.1"/>
    <property type="molecule type" value="Genomic_DNA"/>
</dbReference>
<dbReference type="InterPro" id="IPR029063">
    <property type="entry name" value="SAM-dependent_MTases_sf"/>
</dbReference>
<dbReference type="Pfam" id="PF13578">
    <property type="entry name" value="Methyltransf_24"/>
    <property type="match status" value="1"/>
</dbReference>
<reference evidence="1 2" key="1">
    <citation type="journal article" date="2016" name="Int. J. Syst. Evol. Microbiol.">
        <title>Ensifer glycinis sp. nov., an novel rhizobial species associated with Glycine spp.</title>
        <authorList>
            <person name="Yan H."/>
            <person name="Yan J."/>
            <person name="Sui X.H."/>
            <person name="Wang E.T."/>
            <person name="Chen W.X."/>
            <person name="Zhang X.X."/>
            <person name="Chen W.F."/>
        </authorList>
    </citation>
    <scope>NUCLEOTIDE SEQUENCE [LARGE SCALE GENOMIC DNA]</scope>
    <source>
        <strain evidence="1 2">CCBAU 23380</strain>
    </source>
</reference>
<proteinExistence type="predicted"/>
<organism evidence="1 2">
    <name type="scientific">Sinorhizobium glycinis</name>
    <dbReference type="NCBI Taxonomy" id="1472378"/>
    <lineage>
        <taxon>Bacteria</taxon>
        <taxon>Pseudomonadati</taxon>
        <taxon>Pseudomonadota</taxon>
        <taxon>Alphaproteobacteria</taxon>
        <taxon>Hyphomicrobiales</taxon>
        <taxon>Rhizobiaceae</taxon>
        <taxon>Sinorhizobium/Ensifer group</taxon>
        <taxon>Sinorhizobium</taxon>
    </lineage>
</organism>
<sequence length="284" mass="31793">MNIPIRKLLRPIKRSQAARILALPYRAYVGGRYIAPVLGNYLHWLARSREHTNFTYELTADNLLYLAHTLSFVTAAPLADVKRILLELEEDAELRNSIADTIRKSAYRGVCDANIFYGRRAAWYAVVRLMKPRIVVETGVDKGLGSIILCAALRRNKASGSPGHYYGTDINPEAGWLLTPPYSEHGDILIGDSIETLKTFSETIDVFINDSDHSSSYEKLEYETISNKINEHSIIIGDNSGETDELAKFAESTERLFLLFKENPKNHWFGGGGAGFCFSSRASN</sequence>
<accession>A0A178XXQ5</accession>
<gene>
    <name evidence="1" type="ORF">AU381_10760</name>
</gene>
<evidence type="ECO:0008006" key="3">
    <source>
        <dbReference type="Google" id="ProtNLM"/>
    </source>
</evidence>
<dbReference type="SUPFAM" id="SSF53335">
    <property type="entry name" value="S-adenosyl-L-methionine-dependent methyltransferases"/>
    <property type="match status" value="1"/>
</dbReference>
<evidence type="ECO:0000313" key="1">
    <source>
        <dbReference type="EMBL" id="OAP40011.1"/>
    </source>
</evidence>
<dbReference type="AlphaFoldDB" id="A0A178XXQ5"/>
<keyword evidence="2" id="KW-1185">Reference proteome</keyword>
<protein>
    <recommendedName>
        <fullName evidence="3">Methyltransferase</fullName>
    </recommendedName>
</protein>
<comment type="caution">
    <text evidence="1">The sequence shown here is derived from an EMBL/GenBank/DDBJ whole genome shotgun (WGS) entry which is preliminary data.</text>
</comment>
<dbReference type="Gene3D" id="3.40.50.150">
    <property type="entry name" value="Vaccinia Virus protein VP39"/>
    <property type="match status" value="1"/>
</dbReference>